<proteinExistence type="predicted"/>
<dbReference type="EMBL" id="CP094298">
    <property type="protein sequence ID" value="UNZ07878.1"/>
    <property type="molecule type" value="Genomic_DNA"/>
</dbReference>
<dbReference type="SUPFAM" id="SSF52777">
    <property type="entry name" value="CoA-dependent acyltransferases"/>
    <property type="match status" value="2"/>
</dbReference>
<dbReference type="Gene3D" id="3.30.559.30">
    <property type="entry name" value="Nonribosomal peptide synthetase, condensation domain"/>
    <property type="match status" value="1"/>
</dbReference>
<protein>
    <submittedName>
        <fullName evidence="2">Tyrocidine synthase 3</fullName>
    </submittedName>
</protein>
<dbReference type="PANTHER" id="PTHR45527:SF1">
    <property type="entry name" value="FATTY ACID SYNTHASE"/>
    <property type="match status" value="1"/>
</dbReference>
<dbReference type="Gene3D" id="3.30.559.10">
    <property type="entry name" value="Chloramphenicol acetyltransferase-like domain"/>
    <property type="match status" value="1"/>
</dbReference>
<reference evidence="2 3" key="1">
    <citation type="submission" date="2022-03" db="EMBL/GenBank/DDBJ databases">
        <title>Complete genome of Streptomyces rimosus ssp. rimosus R7 (=ATCC 10970).</title>
        <authorList>
            <person name="Beganovic S."/>
            <person name="Ruckert C."/>
            <person name="Busche T."/>
            <person name="Kalinowski J."/>
            <person name="Wittmann C."/>
        </authorList>
    </citation>
    <scope>NUCLEOTIDE SEQUENCE [LARGE SCALE GENOMIC DNA]</scope>
    <source>
        <strain evidence="2 3">R7</strain>
    </source>
</reference>
<name>A0ABY3ZC33_STRRM</name>
<dbReference type="InterPro" id="IPR023213">
    <property type="entry name" value="CAT-like_dom_sf"/>
</dbReference>
<dbReference type="RefSeq" id="WP_003985947.1">
    <property type="nucleotide sequence ID" value="NZ_CP043497.1"/>
</dbReference>
<feature type="region of interest" description="Disordered" evidence="1">
    <location>
        <begin position="249"/>
        <end position="271"/>
    </location>
</feature>
<feature type="compositionally biased region" description="Low complexity" evidence="1">
    <location>
        <begin position="249"/>
        <end position="262"/>
    </location>
</feature>
<accession>A0ABY3ZC33</accession>
<gene>
    <name evidence="2" type="primary">tycC5</name>
    <name evidence="2" type="ORF">SRIMR7_37550</name>
</gene>
<sequence length="466" mass="49208">MDPSTTAGIRTGASITEQYLARYEKAAAGAGDPAGLLPVTGAQRRFLLARRLAPGGRPDIVPLFFAFPRGTVDVERLRAAAGHLAAVHPALRMRPDVLRGAPVQRFGAPVAQVERVVPRSGESATAALRRTLLEWSAEGPPFRLFLADAHSSLDPQGGGAPLSSAAGAVEILALALDHAVCDEQSLGRISADLADAYERRLGPDDVPPHRAAEEAAGYREAVHLQLDAEKRASRPESLAYWARRIAPASAPTGGAPTPVTSTRTQQPRPTGALQTRLPIRADDGRATAFPVLLGACGSAARALTEADAPGRTPLLGYPWGGRPAAAPDVLGCFLNTVVHPVTARGLDDLTTTWWDDLDHADTPFDEVVRAARSAAVPWTGRLDGLLTFEDLHRRPPLRLGGVAGREVHIDGRPLQAPFAVSVSYGTDLLVRMAWDRDAVPAGRAHDAFARMTAELAGEPAGHAPVG</sequence>
<dbReference type="GeneID" id="66852980"/>
<evidence type="ECO:0000313" key="2">
    <source>
        <dbReference type="EMBL" id="UNZ07878.1"/>
    </source>
</evidence>
<dbReference type="Proteomes" id="UP000829494">
    <property type="component" value="Chromosome"/>
</dbReference>
<dbReference type="PANTHER" id="PTHR45527">
    <property type="entry name" value="NONRIBOSOMAL PEPTIDE SYNTHETASE"/>
    <property type="match status" value="1"/>
</dbReference>
<keyword evidence="3" id="KW-1185">Reference proteome</keyword>
<evidence type="ECO:0000256" key="1">
    <source>
        <dbReference type="SAM" id="MobiDB-lite"/>
    </source>
</evidence>
<evidence type="ECO:0000313" key="3">
    <source>
        <dbReference type="Proteomes" id="UP000829494"/>
    </source>
</evidence>
<organism evidence="2 3">
    <name type="scientific">Streptomyces rimosus subsp. rimosus</name>
    <dbReference type="NCBI Taxonomy" id="132474"/>
    <lineage>
        <taxon>Bacteria</taxon>
        <taxon>Bacillati</taxon>
        <taxon>Actinomycetota</taxon>
        <taxon>Actinomycetes</taxon>
        <taxon>Kitasatosporales</taxon>
        <taxon>Streptomycetaceae</taxon>
        <taxon>Streptomyces</taxon>
    </lineage>
</organism>